<organism evidence="1 2">
    <name type="scientific">Plesiocystis pacifica SIR-1</name>
    <dbReference type="NCBI Taxonomy" id="391625"/>
    <lineage>
        <taxon>Bacteria</taxon>
        <taxon>Pseudomonadati</taxon>
        <taxon>Myxococcota</taxon>
        <taxon>Polyangia</taxon>
        <taxon>Nannocystales</taxon>
        <taxon>Nannocystaceae</taxon>
        <taxon>Plesiocystis</taxon>
    </lineage>
</organism>
<gene>
    <name evidence="1" type="ORF">PPSIR1_17315</name>
</gene>
<evidence type="ECO:0000313" key="2">
    <source>
        <dbReference type="Proteomes" id="UP000005801"/>
    </source>
</evidence>
<dbReference type="Proteomes" id="UP000005801">
    <property type="component" value="Unassembled WGS sequence"/>
</dbReference>
<dbReference type="EMBL" id="ABCS01000049">
    <property type="protein sequence ID" value="EDM77241.1"/>
    <property type="molecule type" value="Genomic_DNA"/>
</dbReference>
<proteinExistence type="predicted"/>
<dbReference type="STRING" id="391625.PPSIR1_17315"/>
<accession>A6GA28</accession>
<protein>
    <recommendedName>
        <fullName evidence="3">Outer membrane protein beta-barrel domain-containing protein</fullName>
    </recommendedName>
</protein>
<dbReference type="AlphaFoldDB" id="A6GA28"/>
<evidence type="ECO:0000313" key="1">
    <source>
        <dbReference type="EMBL" id="EDM77241.1"/>
    </source>
</evidence>
<reference evidence="1 2" key="1">
    <citation type="submission" date="2007-06" db="EMBL/GenBank/DDBJ databases">
        <authorList>
            <person name="Shimkets L."/>
            <person name="Ferriera S."/>
            <person name="Johnson J."/>
            <person name="Kravitz S."/>
            <person name="Beeson K."/>
            <person name="Sutton G."/>
            <person name="Rogers Y.-H."/>
            <person name="Friedman R."/>
            <person name="Frazier M."/>
            <person name="Venter J.C."/>
        </authorList>
    </citation>
    <scope>NUCLEOTIDE SEQUENCE [LARGE SCALE GENOMIC DNA]</scope>
    <source>
        <strain evidence="1 2">SIR-1</strain>
    </source>
</reference>
<name>A6GA28_9BACT</name>
<evidence type="ECO:0008006" key="3">
    <source>
        <dbReference type="Google" id="ProtNLM"/>
    </source>
</evidence>
<keyword evidence="2" id="KW-1185">Reference proteome</keyword>
<comment type="caution">
    <text evidence="1">The sequence shown here is derived from an EMBL/GenBank/DDBJ whole genome shotgun (WGS) entry which is preliminary data.</text>
</comment>
<sequence length="180" mass="19724">MAAMGLAGQAWAGRPVQDRFSSLDPRPDNQFGIESITLSDYAGFGLVYRRGFVGHLSLGVRLEYTYPDVGYGQLQGFNHSVELTGWVKRPWIGPFFSGSFSVGHAFMFSVPSLSAVALGGGVDAGWAWDLTEHLGLAFSMGIRNTVVVRDATQICTLDDQCIVVREAFVPRFALTFGYRF</sequence>